<evidence type="ECO:0000256" key="3">
    <source>
        <dbReference type="PIRSR" id="PIRSR601559-52"/>
    </source>
</evidence>
<accession>A0A151Z997</accession>
<dbReference type="PROSITE" id="PS51347">
    <property type="entry name" value="PHOSPHOTRIESTERASE_2"/>
    <property type="match status" value="1"/>
</dbReference>
<dbReference type="EMBL" id="LODT01000037">
    <property type="protein sequence ID" value="KYQ90530.1"/>
    <property type="molecule type" value="Genomic_DNA"/>
</dbReference>
<dbReference type="InterPro" id="IPR001559">
    <property type="entry name" value="Phosphotriesterase"/>
</dbReference>
<comment type="caution">
    <text evidence="5">The sequence shown here is derived from an EMBL/GenBank/DDBJ whole genome shotgun (WGS) entry which is preliminary data.</text>
</comment>
<feature type="binding site" evidence="3">
    <location>
        <position position="253"/>
    </location>
    <ligand>
        <name>a divalent metal cation</name>
        <dbReference type="ChEBI" id="CHEBI:60240"/>
        <label>2</label>
    </ligand>
</feature>
<protein>
    <submittedName>
        <fullName evidence="5">Phosphotriesterase-related protein</fullName>
    </submittedName>
</protein>
<evidence type="ECO:0000313" key="6">
    <source>
        <dbReference type="Proteomes" id="UP000076078"/>
    </source>
</evidence>
<organism evidence="5 6">
    <name type="scientific">Tieghemostelium lacteum</name>
    <name type="common">Slime mold</name>
    <name type="synonym">Dictyostelium lacteum</name>
    <dbReference type="NCBI Taxonomy" id="361077"/>
    <lineage>
        <taxon>Eukaryota</taxon>
        <taxon>Amoebozoa</taxon>
        <taxon>Evosea</taxon>
        <taxon>Eumycetozoa</taxon>
        <taxon>Dictyostelia</taxon>
        <taxon>Dictyosteliales</taxon>
        <taxon>Raperosteliaceae</taxon>
        <taxon>Tieghemostelium</taxon>
    </lineage>
</organism>
<comment type="caution">
    <text evidence="4">Lacks conserved residue(s) required for the propagation of feature annotation.</text>
</comment>
<comment type="cofactor">
    <cofactor evidence="3">
        <name>a divalent metal cation</name>
        <dbReference type="ChEBI" id="CHEBI:60240"/>
    </cofactor>
    <text evidence="3">Binds 2 divalent metal cations per subunit.</text>
</comment>
<reference evidence="5 6" key="1">
    <citation type="submission" date="2015-12" db="EMBL/GenBank/DDBJ databases">
        <title>Dictyostelia acquired genes for synthesis and detection of signals that induce cell-type specialization by lateral gene transfer from prokaryotes.</title>
        <authorList>
            <person name="Gloeckner G."/>
            <person name="Schaap P."/>
        </authorList>
    </citation>
    <scope>NUCLEOTIDE SEQUENCE [LARGE SCALE GENOMIC DNA]</scope>
    <source>
        <strain evidence="5 6">TK</strain>
    </source>
</reference>
<name>A0A151Z997_TIELA</name>
<keyword evidence="1 3" id="KW-0479">Metal-binding</keyword>
<keyword evidence="2" id="KW-0378">Hydrolase</keyword>
<dbReference type="OrthoDB" id="9998343at2759"/>
<dbReference type="AlphaFoldDB" id="A0A151Z997"/>
<feature type="binding site" evidence="3">
    <location>
        <position position="27"/>
    </location>
    <ligand>
        <name>a divalent metal cation</name>
        <dbReference type="ChEBI" id="CHEBI:60240"/>
        <label>1</label>
    </ligand>
</feature>
<feature type="binding site" evidence="3">
    <location>
        <position position="224"/>
    </location>
    <ligand>
        <name>a divalent metal cation</name>
        <dbReference type="ChEBI" id="CHEBI:60240"/>
        <label>2</label>
    </ligand>
</feature>
<gene>
    <name evidence="5" type="ORF">DLAC_09155</name>
</gene>
<dbReference type="InterPro" id="IPR032466">
    <property type="entry name" value="Metal_Hydrolase"/>
</dbReference>
<feature type="binding site" evidence="3">
    <location>
        <position position="192"/>
    </location>
    <ligand>
        <name>a divalent metal cation</name>
        <dbReference type="ChEBI" id="CHEBI:60240"/>
        <label>2</label>
    </ligand>
</feature>
<evidence type="ECO:0000256" key="4">
    <source>
        <dbReference type="PROSITE-ProRule" id="PRU00679"/>
    </source>
</evidence>
<dbReference type="STRING" id="361077.A0A151Z997"/>
<dbReference type="Proteomes" id="UP000076078">
    <property type="component" value="Unassembled WGS sequence"/>
</dbReference>
<feature type="binding site" evidence="3">
    <location>
        <position position="323"/>
    </location>
    <ligand>
        <name>a divalent metal cation</name>
        <dbReference type="ChEBI" id="CHEBI:60240"/>
        <label>1</label>
    </ligand>
</feature>
<feature type="binding site" evidence="3">
    <location>
        <position position="29"/>
    </location>
    <ligand>
        <name>a divalent metal cation</name>
        <dbReference type="ChEBI" id="CHEBI:60240"/>
        <label>1</label>
    </ligand>
</feature>
<evidence type="ECO:0000256" key="1">
    <source>
        <dbReference type="ARBA" id="ARBA00022723"/>
    </source>
</evidence>
<evidence type="ECO:0000313" key="5">
    <source>
        <dbReference type="EMBL" id="KYQ90530.1"/>
    </source>
</evidence>
<dbReference type="PIRSF" id="PIRSF016839">
    <property type="entry name" value="PhP"/>
    <property type="match status" value="1"/>
</dbReference>
<dbReference type="GO" id="GO:0016787">
    <property type="term" value="F:hydrolase activity"/>
    <property type="evidence" value="ECO:0007669"/>
    <property type="project" value="UniProtKB-KW"/>
</dbReference>
<sequence>MAETRQGRVQTVTGLIDPVELGNTMMHEHIFINYLDFFVKPTAYDQKNYGLSCCCSGQNQHDHDLKPEDLVENQPITLKNLHFIQTNYNKNLSNLVLDQHDVALKELEVYKRLGGKTIVDVTTAGIGRTPQGLLKISKESQLNIVMGAGYYVEKTIGKMVSQLSEQEMEDEIVKQVLEGVDGSGIKAGIIGEVGCSWPLSENEKKSLRASARAQKRTGVSITIHPGRSVKAPEEILSIIKEAGGDLSRVIIGHLDRTIHDLPTMLYLIESTGCVLEFDLFGMEISFYPYGTDVVGMANDNQRMEWIRDLCLKGHQKNIVISHDVYTKNRLVTYGGHGYHHILFNILPRMEKLGISKDQINDIIVNNPKRLLTIV</sequence>
<dbReference type="PANTHER" id="PTHR10819">
    <property type="entry name" value="PHOSPHOTRIESTERASE-RELATED"/>
    <property type="match status" value="1"/>
</dbReference>
<dbReference type="PANTHER" id="PTHR10819:SF3">
    <property type="entry name" value="PHOSPHOTRIESTERASE-RELATED PROTEIN"/>
    <property type="match status" value="1"/>
</dbReference>
<dbReference type="SUPFAM" id="SSF51556">
    <property type="entry name" value="Metallo-dependent hydrolases"/>
    <property type="match status" value="1"/>
</dbReference>
<keyword evidence="6" id="KW-1185">Reference proteome</keyword>
<dbReference type="InParanoid" id="A0A151Z997"/>
<evidence type="ECO:0000256" key="2">
    <source>
        <dbReference type="ARBA" id="ARBA00022801"/>
    </source>
</evidence>
<dbReference type="Pfam" id="PF02126">
    <property type="entry name" value="PTE"/>
    <property type="match status" value="1"/>
</dbReference>
<dbReference type="OMA" id="MVKCGFI"/>
<proteinExistence type="inferred from homology"/>
<comment type="similarity">
    <text evidence="4">Belongs to the metallo-dependent hydrolases superfamily. Phosphotriesterase family.</text>
</comment>
<dbReference type="Gene3D" id="3.20.20.140">
    <property type="entry name" value="Metal-dependent hydrolases"/>
    <property type="match status" value="1"/>
</dbReference>
<dbReference type="GO" id="GO:0008270">
    <property type="term" value="F:zinc ion binding"/>
    <property type="evidence" value="ECO:0007669"/>
    <property type="project" value="InterPro"/>
</dbReference>
<feature type="binding site" evidence="3">
    <location>
        <position position="192"/>
    </location>
    <ligand>
        <name>a divalent metal cation</name>
        <dbReference type="ChEBI" id="CHEBI:60240"/>
        <label>1</label>
    </ligand>
</feature>